<evidence type="ECO:0000313" key="3">
    <source>
        <dbReference type="Proteomes" id="UP001151518"/>
    </source>
</evidence>
<evidence type="ECO:0000256" key="1">
    <source>
        <dbReference type="SAM" id="MobiDB-lite"/>
    </source>
</evidence>
<gene>
    <name evidence="2" type="ORF">GGI25_002875</name>
</gene>
<name>A0A9W8KYK9_9FUNG</name>
<proteinExistence type="predicted"/>
<feature type="region of interest" description="Disordered" evidence="1">
    <location>
        <begin position="1"/>
        <end position="125"/>
    </location>
</feature>
<protein>
    <submittedName>
        <fullName evidence="2">Uncharacterized protein</fullName>
    </submittedName>
</protein>
<dbReference type="OrthoDB" id="79514at2759"/>
<dbReference type="EMBL" id="JANBTW010000028">
    <property type="protein sequence ID" value="KAJ2677777.1"/>
    <property type="molecule type" value="Genomic_DNA"/>
</dbReference>
<evidence type="ECO:0000313" key="2">
    <source>
        <dbReference type="EMBL" id="KAJ2677777.1"/>
    </source>
</evidence>
<dbReference type="AlphaFoldDB" id="A0A9W8KYK9"/>
<accession>A0A9W8KYK9</accession>
<dbReference type="Proteomes" id="UP001151518">
    <property type="component" value="Unassembled WGS sequence"/>
</dbReference>
<reference evidence="2" key="1">
    <citation type="submission" date="2022-07" db="EMBL/GenBank/DDBJ databases">
        <title>Phylogenomic reconstructions and comparative analyses of Kickxellomycotina fungi.</title>
        <authorList>
            <person name="Reynolds N.K."/>
            <person name="Stajich J.E."/>
            <person name="Barry K."/>
            <person name="Grigoriev I.V."/>
            <person name="Crous P."/>
            <person name="Smith M.E."/>
        </authorList>
    </citation>
    <scope>NUCLEOTIDE SEQUENCE</scope>
    <source>
        <strain evidence="2">NRRL 3115</strain>
    </source>
</reference>
<comment type="caution">
    <text evidence="2">The sequence shown here is derived from an EMBL/GenBank/DDBJ whole genome shotgun (WGS) entry which is preliminary data.</text>
</comment>
<sequence length="434" mass="47701">MMPNPTEKPAAAKRLFDPATGTHRPVEANRRPLAPAPHTRDLDERGSRGRANERARDPNESNGPANERTRGDRRRGKKERPKEIVVPRILVRPTNKTPVEEETPEQPAKPRPREPARPAEPAPQRAVVGHVPLISPSAKFLDTTARAMMGRLRTRLCIGILGRAQLGKSLILSGLSRMPPTRSRGLNVLVTPARIVLVDTPPVLNPYVDLWPRRTLTSKLAVAKAHDLQITLLLLQTCDTVVVVVGERKRRAKTETSLSEVYMDRGIARLLRAAAQLEVPGLGDQRCTLHIVINQGVDGQMLEVTPGATREIAHMYELETGIPVSNVSFLPTRAKKPRPMGVVEIADTWKSGLPLYPSADKHRAEETASLVSLQMDSGASFEQHMEEMRLMLMAPGMSARNEAEGAWVAGCLRAWDSIRRSNALLSAAADDVGL</sequence>
<feature type="compositionally biased region" description="Basic and acidic residues" evidence="1">
    <location>
        <begin position="38"/>
        <end position="59"/>
    </location>
</feature>
<organism evidence="2 3">
    <name type="scientific">Coemansia spiralis</name>
    <dbReference type="NCBI Taxonomy" id="417178"/>
    <lineage>
        <taxon>Eukaryota</taxon>
        <taxon>Fungi</taxon>
        <taxon>Fungi incertae sedis</taxon>
        <taxon>Zoopagomycota</taxon>
        <taxon>Kickxellomycotina</taxon>
        <taxon>Kickxellomycetes</taxon>
        <taxon>Kickxellales</taxon>
        <taxon>Kickxellaceae</taxon>
        <taxon>Coemansia</taxon>
    </lineage>
</organism>